<accession>A0A2N5MA62</accession>
<dbReference type="RefSeq" id="WP_101640283.1">
    <property type="nucleotide sequence ID" value="NZ_PGUY01000010.1"/>
</dbReference>
<evidence type="ECO:0000313" key="1">
    <source>
        <dbReference type="EMBL" id="PLT31246.1"/>
    </source>
</evidence>
<sequence>MAMCPYCNGLDKLEALCSVCGNTMEDSGKVSDYLDPYGHYNDEETVKLGDGFPNTSKDDICPHLLSCLSCGHDQVVFIEE</sequence>
<dbReference type="Proteomes" id="UP000234748">
    <property type="component" value="Unassembled WGS sequence"/>
</dbReference>
<name>A0A2N5MA62_9BACI</name>
<dbReference type="OrthoDB" id="1683552at2"/>
<gene>
    <name evidence="1" type="ORF">CUU66_03455</name>
</gene>
<proteinExistence type="predicted"/>
<keyword evidence="2" id="KW-1185">Reference proteome</keyword>
<reference evidence="1 2" key="1">
    <citation type="submission" date="2017-11" db="EMBL/GenBank/DDBJ databases">
        <title>Comparitive Functional Genomics of Dry Heat Resistant strains isolated from the Viking Spacecraft.</title>
        <authorList>
            <person name="Seuylemezian A."/>
            <person name="Cooper K."/>
            <person name="Vaishampayan P."/>
        </authorList>
    </citation>
    <scope>NUCLEOTIDE SEQUENCE [LARGE SCALE GENOMIC DNA]</scope>
    <source>
        <strain evidence="1 2">V1-29</strain>
    </source>
</reference>
<evidence type="ECO:0000313" key="2">
    <source>
        <dbReference type="Proteomes" id="UP000234748"/>
    </source>
</evidence>
<dbReference type="EMBL" id="PGUY01000010">
    <property type="protein sequence ID" value="PLT31246.1"/>
    <property type="molecule type" value="Genomic_DNA"/>
</dbReference>
<protein>
    <submittedName>
        <fullName evidence="1">Uncharacterized protein</fullName>
    </submittedName>
</protein>
<organism evidence="1 2">
    <name type="scientific">Peribacillus deserti</name>
    <dbReference type="NCBI Taxonomy" id="673318"/>
    <lineage>
        <taxon>Bacteria</taxon>
        <taxon>Bacillati</taxon>
        <taxon>Bacillota</taxon>
        <taxon>Bacilli</taxon>
        <taxon>Bacillales</taxon>
        <taxon>Bacillaceae</taxon>
        <taxon>Peribacillus</taxon>
    </lineage>
</organism>
<dbReference type="AlphaFoldDB" id="A0A2N5MA62"/>
<comment type="caution">
    <text evidence="1">The sequence shown here is derived from an EMBL/GenBank/DDBJ whole genome shotgun (WGS) entry which is preliminary data.</text>
</comment>